<accession>A0A371FEZ4</accession>
<dbReference type="OrthoDB" id="337581at2759"/>
<organism evidence="1 2">
    <name type="scientific">Mucuna pruriens</name>
    <name type="common">Velvet bean</name>
    <name type="synonym">Dolichos pruriens</name>
    <dbReference type="NCBI Taxonomy" id="157652"/>
    <lineage>
        <taxon>Eukaryota</taxon>
        <taxon>Viridiplantae</taxon>
        <taxon>Streptophyta</taxon>
        <taxon>Embryophyta</taxon>
        <taxon>Tracheophyta</taxon>
        <taxon>Spermatophyta</taxon>
        <taxon>Magnoliopsida</taxon>
        <taxon>eudicotyledons</taxon>
        <taxon>Gunneridae</taxon>
        <taxon>Pentapetalae</taxon>
        <taxon>rosids</taxon>
        <taxon>fabids</taxon>
        <taxon>Fabales</taxon>
        <taxon>Fabaceae</taxon>
        <taxon>Papilionoideae</taxon>
        <taxon>50 kb inversion clade</taxon>
        <taxon>NPAAA clade</taxon>
        <taxon>indigoferoid/millettioid clade</taxon>
        <taxon>Phaseoleae</taxon>
        <taxon>Mucuna</taxon>
    </lineage>
</organism>
<reference evidence="1" key="1">
    <citation type="submission" date="2018-05" db="EMBL/GenBank/DDBJ databases">
        <title>Draft genome of Mucuna pruriens seed.</title>
        <authorList>
            <person name="Nnadi N.E."/>
            <person name="Vos R."/>
            <person name="Hasami M.H."/>
            <person name="Devisetty U.K."/>
            <person name="Aguiy J.C."/>
        </authorList>
    </citation>
    <scope>NUCLEOTIDE SEQUENCE [LARGE SCALE GENOMIC DNA]</scope>
    <source>
        <strain evidence="1">JCA_2017</strain>
    </source>
</reference>
<proteinExistence type="predicted"/>
<keyword evidence="2" id="KW-1185">Reference proteome</keyword>
<dbReference type="EMBL" id="QJKJ01009355">
    <property type="protein sequence ID" value="RDX76879.1"/>
    <property type="molecule type" value="Genomic_DNA"/>
</dbReference>
<dbReference type="AlphaFoldDB" id="A0A371FEZ4"/>
<feature type="non-terminal residue" evidence="1">
    <location>
        <position position="1"/>
    </location>
</feature>
<evidence type="ECO:0000313" key="1">
    <source>
        <dbReference type="EMBL" id="RDX76879.1"/>
    </source>
</evidence>
<protein>
    <submittedName>
        <fullName evidence="1">Uncharacterized protein</fullName>
    </submittedName>
</protein>
<gene>
    <name evidence="1" type="ORF">CR513_43085</name>
</gene>
<name>A0A371FEZ4_MUCPR</name>
<evidence type="ECO:0000313" key="2">
    <source>
        <dbReference type="Proteomes" id="UP000257109"/>
    </source>
</evidence>
<dbReference type="Proteomes" id="UP000257109">
    <property type="component" value="Unassembled WGS sequence"/>
</dbReference>
<sequence>MMINFGRKSIASCSLVFSNHHHHYYYYHAIALCFNSSYVFWSPCKTKPVCISCLARTLREPLGLLIKEVSPRSLLTPVGGLSFRLQGNPEEKTSICVLLKTFALVILSSMTLSTEENNFVAQICNVHCVCVFQCKHQLAARLAASLGSYVEVKVSDEELAVLLSKI</sequence>
<comment type="caution">
    <text evidence="1">The sequence shown here is derived from an EMBL/GenBank/DDBJ whole genome shotgun (WGS) entry which is preliminary data.</text>
</comment>